<dbReference type="PROSITE" id="PS00211">
    <property type="entry name" value="ABC_TRANSPORTER_1"/>
    <property type="match status" value="1"/>
</dbReference>
<keyword evidence="6" id="KW-0547">Nucleotide-binding</keyword>
<dbReference type="SMART" id="SM00382">
    <property type="entry name" value="AAA"/>
    <property type="match status" value="1"/>
</dbReference>
<keyword evidence="12" id="KW-1185">Reference proteome</keyword>
<keyword evidence="9" id="KW-0472">Membrane</keyword>
<keyword evidence="11" id="KW-0378">Hydrolase</keyword>
<keyword evidence="7 11" id="KW-0067">ATP-binding</keyword>
<gene>
    <name evidence="11" type="primary">gsiA_3</name>
    <name evidence="11" type="ORF">NCTC11862_01828</name>
</gene>
<dbReference type="EMBL" id="UFXQ01000001">
    <property type="protein sequence ID" value="STC70022.1"/>
    <property type="molecule type" value="Genomic_DNA"/>
</dbReference>
<sequence>MENCNTSLTHVTIAVAGGDSDVLVDDVSLALPHGTRTALIGRSGSGKSLIAAALTRRLPHSMALTGRVQAPRRAILIHQDSSDALNPIVRVGQQLSHTGAADEAIVDTLLQLGFEDPDAVSSCFPAELSGGQRQRLTIAMGLLAGAELIIADESTTALDPVNQQAVTEALNAVTDAAVLFITHDIALAAACCDRLYVLDAGRIVESGRLTDVVAHPSSHVTRALMTQARSRLAVSA</sequence>
<dbReference type="SUPFAM" id="SSF52540">
    <property type="entry name" value="P-loop containing nucleoside triphosphate hydrolases"/>
    <property type="match status" value="1"/>
</dbReference>
<evidence type="ECO:0000256" key="7">
    <source>
        <dbReference type="ARBA" id="ARBA00022840"/>
    </source>
</evidence>
<feature type="domain" description="ABC transporter" evidence="10">
    <location>
        <begin position="8"/>
        <end position="225"/>
    </location>
</feature>
<dbReference type="GO" id="GO:0016887">
    <property type="term" value="F:ATP hydrolysis activity"/>
    <property type="evidence" value="ECO:0007669"/>
    <property type="project" value="InterPro"/>
</dbReference>
<dbReference type="Proteomes" id="UP000254467">
    <property type="component" value="Unassembled WGS sequence"/>
</dbReference>
<reference evidence="11 12" key="1">
    <citation type="submission" date="2018-06" db="EMBL/GenBank/DDBJ databases">
        <authorList>
            <consortium name="Pathogen Informatics"/>
            <person name="Doyle S."/>
        </authorList>
    </citation>
    <scope>NUCLEOTIDE SEQUENCE [LARGE SCALE GENOMIC DNA]</scope>
    <source>
        <strain evidence="11 12">NCTC11862</strain>
    </source>
</reference>
<keyword evidence="8" id="KW-1278">Translocase</keyword>
<dbReference type="InterPro" id="IPR003439">
    <property type="entry name" value="ABC_transporter-like_ATP-bd"/>
</dbReference>
<dbReference type="GO" id="GO:0005886">
    <property type="term" value="C:plasma membrane"/>
    <property type="evidence" value="ECO:0007669"/>
    <property type="project" value="UniProtKB-SubCell"/>
</dbReference>
<name>A0A376CP12_9CORY</name>
<dbReference type="AlphaFoldDB" id="A0A376CP12"/>
<evidence type="ECO:0000256" key="6">
    <source>
        <dbReference type="ARBA" id="ARBA00022741"/>
    </source>
</evidence>
<comment type="subcellular location">
    <subcellularLocation>
        <location evidence="1">Cell membrane</location>
        <topology evidence="1">Peripheral membrane protein</topology>
    </subcellularLocation>
</comment>
<keyword evidence="5" id="KW-0997">Cell inner membrane</keyword>
<keyword evidence="3" id="KW-0813">Transport</keyword>
<keyword evidence="4" id="KW-1003">Cell membrane</keyword>
<dbReference type="Pfam" id="PF00005">
    <property type="entry name" value="ABC_tran"/>
    <property type="match status" value="1"/>
</dbReference>
<dbReference type="PANTHER" id="PTHR43297:SF14">
    <property type="entry name" value="ATPASE AAA-TYPE CORE DOMAIN-CONTAINING PROTEIN"/>
    <property type="match status" value="1"/>
</dbReference>
<comment type="similarity">
    <text evidence="2">Belongs to the ABC transporter superfamily.</text>
</comment>
<evidence type="ECO:0000256" key="1">
    <source>
        <dbReference type="ARBA" id="ARBA00004202"/>
    </source>
</evidence>
<protein>
    <submittedName>
        <fullName evidence="11">ABC transporter ATP-binding protein</fullName>
        <ecNumber evidence="11">3.6.3.-</ecNumber>
    </submittedName>
</protein>
<dbReference type="PANTHER" id="PTHR43297">
    <property type="entry name" value="OLIGOPEPTIDE TRANSPORT ATP-BINDING PROTEIN APPD"/>
    <property type="match status" value="1"/>
</dbReference>
<dbReference type="InterPro" id="IPR050388">
    <property type="entry name" value="ABC_Ni/Peptide_Import"/>
</dbReference>
<dbReference type="OrthoDB" id="8481147at2"/>
<dbReference type="STRING" id="35756.GCA_001044155_00239"/>
<dbReference type="InterPro" id="IPR003593">
    <property type="entry name" value="AAA+_ATPase"/>
</dbReference>
<evidence type="ECO:0000259" key="10">
    <source>
        <dbReference type="PROSITE" id="PS50893"/>
    </source>
</evidence>
<evidence type="ECO:0000256" key="4">
    <source>
        <dbReference type="ARBA" id="ARBA00022475"/>
    </source>
</evidence>
<proteinExistence type="inferred from homology"/>
<evidence type="ECO:0000256" key="3">
    <source>
        <dbReference type="ARBA" id="ARBA00022448"/>
    </source>
</evidence>
<dbReference type="GO" id="GO:0005524">
    <property type="term" value="F:ATP binding"/>
    <property type="evidence" value="ECO:0007669"/>
    <property type="project" value="UniProtKB-KW"/>
</dbReference>
<organism evidence="11 12">
    <name type="scientific">Corynebacterium pilosum</name>
    <dbReference type="NCBI Taxonomy" id="35756"/>
    <lineage>
        <taxon>Bacteria</taxon>
        <taxon>Bacillati</taxon>
        <taxon>Actinomycetota</taxon>
        <taxon>Actinomycetes</taxon>
        <taxon>Mycobacteriales</taxon>
        <taxon>Corynebacteriaceae</taxon>
        <taxon>Corynebacterium</taxon>
    </lineage>
</organism>
<evidence type="ECO:0000256" key="8">
    <source>
        <dbReference type="ARBA" id="ARBA00022967"/>
    </source>
</evidence>
<evidence type="ECO:0000256" key="9">
    <source>
        <dbReference type="ARBA" id="ARBA00023136"/>
    </source>
</evidence>
<evidence type="ECO:0000313" key="11">
    <source>
        <dbReference type="EMBL" id="STC70022.1"/>
    </source>
</evidence>
<dbReference type="Gene3D" id="3.40.50.300">
    <property type="entry name" value="P-loop containing nucleotide triphosphate hydrolases"/>
    <property type="match status" value="1"/>
</dbReference>
<evidence type="ECO:0000313" key="12">
    <source>
        <dbReference type="Proteomes" id="UP000254467"/>
    </source>
</evidence>
<dbReference type="RefSeq" id="WP_040429376.1">
    <property type="nucleotide sequence ID" value="NZ_UFXQ01000001.1"/>
</dbReference>
<accession>A0A376CP12</accession>
<evidence type="ECO:0000256" key="5">
    <source>
        <dbReference type="ARBA" id="ARBA00022519"/>
    </source>
</evidence>
<evidence type="ECO:0000256" key="2">
    <source>
        <dbReference type="ARBA" id="ARBA00005417"/>
    </source>
</evidence>
<dbReference type="InterPro" id="IPR027417">
    <property type="entry name" value="P-loop_NTPase"/>
</dbReference>
<dbReference type="PROSITE" id="PS50893">
    <property type="entry name" value="ABC_TRANSPORTER_2"/>
    <property type="match status" value="1"/>
</dbReference>
<dbReference type="EC" id="3.6.3.-" evidence="11"/>
<dbReference type="InterPro" id="IPR017871">
    <property type="entry name" value="ABC_transporter-like_CS"/>
</dbReference>